<organism evidence="5 6">
    <name type="scientific">Friedmanniella luteola</name>
    <dbReference type="NCBI Taxonomy" id="546871"/>
    <lineage>
        <taxon>Bacteria</taxon>
        <taxon>Bacillati</taxon>
        <taxon>Actinomycetota</taxon>
        <taxon>Actinomycetes</taxon>
        <taxon>Propionibacteriales</taxon>
        <taxon>Nocardioidaceae</taxon>
        <taxon>Friedmanniella</taxon>
    </lineage>
</organism>
<dbReference type="STRING" id="546871.SAMN04488543_2848"/>
<dbReference type="GO" id="GO:0003910">
    <property type="term" value="F:DNA ligase (ATP) activity"/>
    <property type="evidence" value="ECO:0007669"/>
    <property type="project" value="UniProtKB-EC"/>
</dbReference>
<dbReference type="Gene3D" id="3.30.470.30">
    <property type="entry name" value="DNA ligase/mRNA capping enzyme"/>
    <property type="match status" value="1"/>
</dbReference>
<evidence type="ECO:0000256" key="2">
    <source>
        <dbReference type="ARBA" id="ARBA00022598"/>
    </source>
</evidence>
<dbReference type="Gene3D" id="2.40.50.140">
    <property type="entry name" value="Nucleic acid-binding proteins"/>
    <property type="match status" value="1"/>
</dbReference>
<comment type="similarity">
    <text evidence="1">Belongs to the ATP-dependent DNA ligase family.</text>
</comment>
<comment type="catalytic activity">
    <reaction evidence="3">
        <text>ATP + (deoxyribonucleotide)n-3'-hydroxyl + 5'-phospho-(deoxyribonucleotide)m = (deoxyribonucleotide)n+m + AMP + diphosphate.</text>
        <dbReference type="EC" id="6.5.1.1"/>
    </reaction>
</comment>
<dbReference type="InterPro" id="IPR050191">
    <property type="entry name" value="ATP-dep_DNA_ligase"/>
</dbReference>
<dbReference type="GO" id="GO:0006310">
    <property type="term" value="P:DNA recombination"/>
    <property type="evidence" value="ECO:0007669"/>
    <property type="project" value="InterPro"/>
</dbReference>
<dbReference type="SUPFAM" id="SSF56091">
    <property type="entry name" value="DNA ligase/mRNA capping enzyme, catalytic domain"/>
    <property type="match status" value="1"/>
</dbReference>
<dbReference type="PANTHER" id="PTHR45674:SF4">
    <property type="entry name" value="DNA LIGASE 1"/>
    <property type="match status" value="1"/>
</dbReference>
<evidence type="ECO:0000256" key="3">
    <source>
        <dbReference type="ARBA" id="ARBA00034003"/>
    </source>
</evidence>
<evidence type="ECO:0000313" key="5">
    <source>
        <dbReference type="EMBL" id="SDT01461.1"/>
    </source>
</evidence>
<dbReference type="InterPro" id="IPR012310">
    <property type="entry name" value="DNA_ligase_ATP-dep_cent"/>
</dbReference>
<dbReference type="PANTHER" id="PTHR45674">
    <property type="entry name" value="DNA LIGASE 1/3 FAMILY MEMBER"/>
    <property type="match status" value="1"/>
</dbReference>
<dbReference type="Proteomes" id="UP000199092">
    <property type="component" value="Chromosome I"/>
</dbReference>
<feature type="domain" description="ATP-dependent DNA ligase family profile" evidence="4">
    <location>
        <begin position="76"/>
        <end position="201"/>
    </location>
</feature>
<name>A0A1H1WXL8_9ACTN</name>
<dbReference type="EMBL" id="LT629749">
    <property type="protein sequence ID" value="SDT01461.1"/>
    <property type="molecule type" value="Genomic_DNA"/>
</dbReference>
<accession>A0A1H1WXL8</accession>
<proteinExistence type="inferred from homology"/>
<gene>
    <name evidence="5" type="ORF">SAMN04488543_2848</name>
</gene>
<evidence type="ECO:0000256" key="1">
    <source>
        <dbReference type="ARBA" id="ARBA00007572"/>
    </source>
</evidence>
<dbReference type="GO" id="GO:0006281">
    <property type="term" value="P:DNA repair"/>
    <property type="evidence" value="ECO:0007669"/>
    <property type="project" value="InterPro"/>
</dbReference>
<reference evidence="5 6" key="1">
    <citation type="submission" date="2016-10" db="EMBL/GenBank/DDBJ databases">
        <authorList>
            <person name="de Groot N.N."/>
        </authorList>
    </citation>
    <scope>NUCLEOTIDE SEQUENCE [LARGE SCALE GENOMIC DNA]</scope>
    <source>
        <strain evidence="5 6">DSM 21741</strain>
    </source>
</reference>
<evidence type="ECO:0000259" key="4">
    <source>
        <dbReference type="PROSITE" id="PS50160"/>
    </source>
</evidence>
<dbReference type="PROSITE" id="PS50160">
    <property type="entry name" value="DNA_LIGASE_A3"/>
    <property type="match status" value="1"/>
</dbReference>
<keyword evidence="6" id="KW-1185">Reference proteome</keyword>
<dbReference type="Pfam" id="PF01068">
    <property type="entry name" value="DNA_ligase_A_M"/>
    <property type="match status" value="1"/>
</dbReference>
<protein>
    <submittedName>
        <fullName evidence="5">ATP dependent DNA ligase domain-containing protein</fullName>
    </submittedName>
</protein>
<keyword evidence="2 5" id="KW-0436">Ligase</keyword>
<sequence>MKFDGWRGVLLVNETAVELWSRHGTNLSDRFPDLIAIGGEQLEAGIYDGEIVVWRDGACDWDALLQRSGSPTRVADQARRLPASFVVFDLLALHGQDVRPLSWTDRPPLLELTATEWRPPLQLAPHTLDRTEALTWMDGSLAATGIEGVVVKGAGSPYRAGDRQWLKVRTYETSEVIVGAVTGTLDQPTSIIVGRYTATGELVIVGRTGPPTTDQAAVLAAALTPTEDHPWPARIGAGHFGGSPVDLLRVELTVVEVAGDAAQQAGRWRHQLRLIRLRPDLTTAQVDRHHPPAGSGR</sequence>
<evidence type="ECO:0000313" key="6">
    <source>
        <dbReference type="Proteomes" id="UP000199092"/>
    </source>
</evidence>
<dbReference type="GO" id="GO:0005524">
    <property type="term" value="F:ATP binding"/>
    <property type="evidence" value="ECO:0007669"/>
    <property type="project" value="InterPro"/>
</dbReference>
<dbReference type="OrthoDB" id="9770771at2"/>
<dbReference type="InterPro" id="IPR012340">
    <property type="entry name" value="NA-bd_OB-fold"/>
</dbReference>
<dbReference type="AlphaFoldDB" id="A0A1H1WXL8"/>